<dbReference type="PROSITE" id="PS50157">
    <property type="entry name" value="ZINC_FINGER_C2H2_2"/>
    <property type="match status" value="2"/>
</dbReference>
<feature type="compositionally biased region" description="Basic and acidic residues" evidence="2">
    <location>
        <begin position="298"/>
        <end position="311"/>
    </location>
</feature>
<feature type="compositionally biased region" description="Polar residues" evidence="2">
    <location>
        <begin position="312"/>
        <end position="336"/>
    </location>
</feature>
<dbReference type="InterPro" id="IPR040436">
    <property type="entry name" value="Disconnected-like"/>
</dbReference>
<sequence>MEQAILCGTNKCSCGGFKPRQSEQRVCEGCGHTWAEHAISKLRMRSTENNYDTSFNGDVFDVASLALYGCHAIPVRVKILLDRLFASLAPDGVATVLERLGWSPEEYARGYIVQDRQGHVIERWTMCTKEEELLIIEQFARFEETKILSQKLLHAPAKHEEVKKSSEKEQSLKPFSQEVPINPYHLMQPPEFFQRHFNPFPGFHLPNLPLSPPLSGQIPVPFQRMHMPQFDVPKQAVTVTSTGQSGHPQMPEQNGSGSSAQEKKGKENPSGPQTPSESDIDLESDYEADSSALNLTKCKQEDGKESRKIDQTDSQNSVQRQPWNPLNSLGTQLINPSTGKKRVQCNVCFKTFCDKGALKIHFSAVHLREMHKCTVDGCNMMFSSRRSRNRHSANPNPKLHSPHLRRKISPHDGRTCQTLPIVMGQNSMSPPFPLSSLSQGFHPAILQSVQRFESTHLSSSSGRISPRRENENSSDNDVDDLDDQMSDGLSDGEDEASADNQSVNDGQSSSRVARKRKSQNPTRLMQVERFEKCDYSSDSDRETKKIDKNKPLDLRDTLEKKIKSETVIEENDPQPDNPLRHLENLSQGRIDELMSRGVMGTMNNYQAFPLGLLAAAAMNDENKRLQIAEDSSKNEEDDHADSNRSSPDSEGNSECSSLGSSFLGVEVPINRENPRQCIACGKMFQNHFGVKTHYQNVHLKLMHKCTVDGCQAAFPSKRSRDRHSANLNLHRKLLSTSSGLALEAPEKMELQLLPEQMQATAFANGAALRDEILARLYGDPSSMMQHLNPFLPNLHQGMPHTLLLHPYSDMSHLHPFLNNNTKNESKFELDEDLIGEDDFECKLCKKMCPNKSSLYGHYERRHGSELLRCSFTGCQKLFLTQEKWLLHIKNPQSHSALELKTAEPFNLNQNVTSSSVC</sequence>
<proteinExistence type="predicted"/>
<gene>
    <name evidence="4" type="ORF">QYM36_006799</name>
</gene>
<dbReference type="GO" id="GO:0006355">
    <property type="term" value="P:regulation of DNA-templated transcription"/>
    <property type="evidence" value="ECO:0007669"/>
    <property type="project" value="TreeGrafter"/>
</dbReference>
<protein>
    <recommendedName>
        <fullName evidence="3">C2H2-type domain-containing protein</fullName>
    </recommendedName>
</protein>
<feature type="region of interest" description="Disordered" evidence="2">
    <location>
        <begin position="452"/>
        <end position="525"/>
    </location>
</feature>
<feature type="domain" description="C2H2-type" evidence="3">
    <location>
        <begin position="675"/>
        <end position="698"/>
    </location>
</feature>
<feature type="domain" description="C2H2-type" evidence="3">
    <location>
        <begin position="343"/>
        <end position="371"/>
    </location>
</feature>
<feature type="compositionally biased region" description="Acidic residues" evidence="2">
    <location>
        <begin position="472"/>
        <end position="497"/>
    </location>
</feature>
<evidence type="ECO:0000256" key="2">
    <source>
        <dbReference type="SAM" id="MobiDB-lite"/>
    </source>
</evidence>
<evidence type="ECO:0000256" key="1">
    <source>
        <dbReference type="PROSITE-ProRule" id="PRU00042"/>
    </source>
</evidence>
<comment type="caution">
    <text evidence="4">The sequence shown here is derived from an EMBL/GenBank/DDBJ whole genome shotgun (WGS) entry which is preliminary data.</text>
</comment>
<dbReference type="PANTHER" id="PTHR15021:SF0">
    <property type="entry name" value="DISCO-RELATED, ISOFORM A-RELATED"/>
    <property type="match status" value="1"/>
</dbReference>
<feature type="compositionally biased region" description="Polar residues" evidence="2">
    <location>
        <begin position="643"/>
        <end position="657"/>
    </location>
</feature>
<dbReference type="SMART" id="SM00355">
    <property type="entry name" value="ZnF_C2H2"/>
    <property type="match status" value="6"/>
</dbReference>
<dbReference type="EMBL" id="JAVRJZ010000011">
    <property type="protein sequence ID" value="KAK2716446.1"/>
    <property type="molecule type" value="Genomic_DNA"/>
</dbReference>
<keyword evidence="5" id="KW-1185">Reference proteome</keyword>
<dbReference type="GO" id="GO:0008270">
    <property type="term" value="F:zinc ion binding"/>
    <property type="evidence" value="ECO:0007669"/>
    <property type="project" value="UniProtKB-KW"/>
</dbReference>
<feature type="compositionally biased region" description="Polar residues" evidence="2">
    <location>
        <begin position="452"/>
        <end position="463"/>
    </location>
</feature>
<feature type="region of interest" description="Disordered" evidence="2">
    <location>
        <begin position="386"/>
        <end position="416"/>
    </location>
</feature>
<dbReference type="Proteomes" id="UP001187531">
    <property type="component" value="Unassembled WGS sequence"/>
</dbReference>
<evidence type="ECO:0000259" key="3">
    <source>
        <dbReference type="PROSITE" id="PS50157"/>
    </source>
</evidence>
<dbReference type="EMBL" id="JAVRJZ010000011">
    <property type="protein sequence ID" value="KAK2716445.1"/>
    <property type="molecule type" value="Genomic_DNA"/>
</dbReference>
<name>A0AA88I1K3_ARTSF</name>
<feature type="compositionally biased region" description="Acidic residues" evidence="2">
    <location>
        <begin position="278"/>
        <end position="288"/>
    </location>
</feature>
<dbReference type="Gene3D" id="3.30.160.60">
    <property type="entry name" value="Classic Zinc Finger"/>
    <property type="match status" value="2"/>
</dbReference>
<feature type="compositionally biased region" description="Basic and acidic residues" evidence="2">
    <location>
        <begin position="629"/>
        <end position="642"/>
    </location>
</feature>
<dbReference type="AlphaFoldDB" id="A0AA88I1K3"/>
<reference evidence="4" key="1">
    <citation type="submission" date="2023-07" db="EMBL/GenBank/DDBJ databases">
        <title>Chromosome-level genome assembly of Artemia franciscana.</title>
        <authorList>
            <person name="Jo E."/>
        </authorList>
    </citation>
    <scope>NUCLEOTIDE SEQUENCE</scope>
    <source>
        <tissue evidence="4">Whole body</tissue>
    </source>
</reference>
<dbReference type="PANTHER" id="PTHR15021">
    <property type="entry name" value="DISCONNECTED-RELATED"/>
    <property type="match status" value="1"/>
</dbReference>
<dbReference type="GO" id="GO:0005634">
    <property type="term" value="C:nucleus"/>
    <property type="evidence" value="ECO:0007669"/>
    <property type="project" value="TreeGrafter"/>
</dbReference>
<keyword evidence="1" id="KW-0863">Zinc-finger</keyword>
<evidence type="ECO:0000313" key="4">
    <source>
        <dbReference type="EMBL" id="KAK2716446.1"/>
    </source>
</evidence>
<evidence type="ECO:0000313" key="5">
    <source>
        <dbReference type="Proteomes" id="UP001187531"/>
    </source>
</evidence>
<organism evidence="4 5">
    <name type="scientific">Artemia franciscana</name>
    <name type="common">Brine shrimp</name>
    <name type="synonym">Artemia sanfranciscana</name>
    <dbReference type="NCBI Taxonomy" id="6661"/>
    <lineage>
        <taxon>Eukaryota</taxon>
        <taxon>Metazoa</taxon>
        <taxon>Ecdysozoa</taxon>
        <taxon>Arthropoda</taxon>
        <taxon>Crustacea</taxon>
        <taxon>Branchiopoda</taxon>
        <taxon>Anostraca</taxon>
        <taxon>Artemiidae</taxon>
        <taxon>Artemia</taxon>
    </lineage>
</organism>
<feature type="compositionally biased region" description="Polar residues" evidence="2">
    <location>
        <begin position="238"/>
        <end position="260"/>
    </location>
</feature>
<feature type="compositionally biased region" description="Polar residues" evidence="2">
    <location>
        <begin position="498"/>
        <end position="511"/>
    </location>
</feature>
<feature type="region of interest" description="Disordered" evidence="2">
    <location>
        <begin position="629"/>
        <end position="657"/>
    </location>
</feature>
<dbReference type="PROSITE" id="PS00028">
    <property type="entry name" value="ZINC_FINGER_C2H2_1"/>
    <property type="match status" value="3"/>
</dbReference>
<dbReference type="InterPro" id="IPR013087">
    <property type="entry name" value="Znf_C2H2_type"/>
</dbReference>
<feature type="region of interest" description="Disordered" evidence="2">
    <location>
        <begin position="238"/>
        <end position="336"/>
    </location>
</feature>
<keyword evidence="1" id="KW-0479">Metal-binding</keyword>
<keyword evidence="1" id="KW-0862">Zinc</keyword>
<accession>A0AA88I1K3</accession>